<comment type="caution">
    <text evidence="2">The sequence shown here is derived from an EMBL/GenBank/DDBJ whole genome shotgun (WGS) entry which is preliminary data.</text>
</comment>
<name>A0ABT3FP88_9BACT</name>
<dbReference type="RefSeq" id="WP_264500992.1">
    <property type="nucleotide sequence ID" value="NZ_JAPDDS010000004.1"/>
</dbReference>
<dbReference type="EMBL" id="JAPDDS010000004">
    <property type="protein sequence ID" value="MCW1885034.1"/>
    <property type="molecule type" value="Genomic_DNA"/>
</dbReference>
<feature type="compositionally biased region" description="Basic residues" evidence="1">
    <location>
        <begin position="164"/>
        <end position="176"/>
    </location>
</feature>
<feature type="compositionally biased region" description="Basic and acidic residues" evidence="1">
    <location>
        <begin position="149"/>
        <end position="163"/>
    </location>
</feature>
<sequence>MIASEPQWIHRAIFAPADVKPLSFDVPSALIEDLNSFWAEKPDWRKGSILGMIGHSIAVALNHRQICGPEPFNKPSAAGVKSPKSRLQSLRKGLRTGACTRLEVAILGDAWRAVCSAASDWGISPAEFILAAIDYHAALGRREVAKRQARSPVERFEQALAREHRQRRKQPATRGE</sequence>
<dbReference type="Proteomes" id="UP001207930">
    <property type="component" value="Unassembled WGS sequence"/>
</dbReference>
<keyword evidence="3" id="KW-1185">Reference proteome</keyword>
<feature type="region of interest" description="Disordered" evidence="1">
    <location>
        <begin position="149"/>
        <end position="176"/>
    </location>
</feature>
<proteinExistence type="predicted"/>
<organism evidence="2 3">
    <name type="scientific">Luteolibacter flavescens</name>
    <dbReference type="NCBI Taxonomy" id="1859460"/>
    <lineage>
        <taxon>Bacteria</taxon>
        <taxon>Pseudomonadati</taxon>
        <taxon>Verrucomicrobiota</taxon>
        <taxon>Verrucomicrobiia</taxon>
        <taxon>Verrucomicrobiales</taxon>
        <taxon>Verrucomicrobiaceae</taxon>
        <taxon>Luteolibacter</taxon>
    </lineage>
</organism>
<accession>A0ABT3FP88</accession>
<evidence type="ECO:0000313" key="2">
    <source>
        <dbReference type="EMBL" id="MCW1885034.1"/>
    </source>
</evidence>
<evidence type="ECO:0000256" key="1">
    <source>
        <dbReference type="SAM" id="MobiDB-lite"/>
    </source>
</evidence>
<gene>
    <name evidence="2" type="ORF">OKA04_09875</name>
</gene>
<evidence type="ECO:0000313" key="3">
    <source>
        <dbReference type="Proteomes" id="UP001207930"/>
    </source>
</evidence>
<protein>
    <submittedName>
        <fullName evidence="2">Uncharacterized protein</fullName>
    </submittedName>
</protein>
<reference evidence="2 3" key="1">
    <citation type="submission" date="2022-10" db="EMBL/GenBank/DDBJ databases">
        <title>Luteolibacter flavescens strain MCCC 1K03193, whole genome shotgun sequencing project.</title>
        <authorList>
            <person name="Zhao G."/>
            <person name="Shen L."/>
        </authorList>
    </citation>
    <scope>NUCLEOTIDE SEQUENCE [LARGE SCALE GENOMIC DNA]</scope>
    <source>
        <strain evidence="2 3">MCCC 1K03193</strain>
    </source>
</reference>